<proteinExistence type="predicted"/>
<accession>A0A9P5NI00</accession>
<sequence>MFVKIAHVTEHRTRPRGDVSAPITCRLQLGTSRITRVFDTDLALMGIIVTSTQLFFAWRIYALTKRRFLSLLIVFEEITVSAMVTAVKIADAPIFALLAKVRVPIVVWLSAEVIGDILITLNLVTYLVSPSNTHST</sequence>
<keyword evidence="1" id="KW-1133">Transmembrane helix</keyword>
<dbReference type="OrthoDB" id="3046394at2759"/>
<feature type="transmembrane region" description="Helical" evidence="1">
    <location>
        <begin position="68"/>
        <end position="90"/>
    </location>
</feature>
<keyword evidence="3" id="KW-1185">Reference proteome</keyword>
<name>A0A9P5NI00_GYMJU</name>
<evidence type="ECO:0000313" key="2">
    <source>
        <dbReference type="EMBL" id="KAF8884571.1"/>
    </source>
</evidence>
<evidence type="ECO:0000256" key="1">
    <source>
        <dbReference type="SAM" id="Phobius"/>
    </source>
</evidence>
<feature type="non-terminal residue" evidence="2">
    <location>
        <position position="1"/>
    </location>
</feature>
<dbReference type="Proteomes" id="UP000724874">
    <property type="component" value="Unassembled WGS sequence"/>
</dbReference>
<dbReference type="EMBL" id="JADNYJ010000107">
    <property type="protein sequence ID" value="KAF8884571.1"/>
    <property type="molecule type" value="Genomic_DNA"/>
</dbReference>
<gene>
    <name evidence="2" type="ORF">CPB84DRAFT_1964953</name>
</gene>
<keyword evidence="1" id="KW-0472">Membrane</keyword>
<reference evidence="2" key="1">
    <citation type="submission" date="2020-11" db="EMBL/GenBank/DDBJ databases">
        <authorList>
            <consortium name="DOE Joint Genome Institute"/>
            <person name="Ahrendt S."/>
            <person name="Riley R."/>
            <person name="Andreopoulos W."/>
            <person name="LaButti K."/>
            <person name="Pangilinan J."/>
            <person name="Ruiz-duenas F.J."/>
            <person name="Barrasa J.M."/>
            <person name="Sanchez-Garcia M."/>
            <person name="Camarero S."/>
            <person name="Miyauchi S."/>
            <person name="Serrano A."/>
            <person name="Linde D."/>
            <person name="Babiker R."/>
            <person name="Drula E."/>
            <person name="Ayuso-Fernandez I."/>
            <person name="Pacheco R."/>
            <person name="Padilla G."/>
            <person name="Ferreira P."/>
            <person name="Barriuso J."/>
            <person name="Kellner H."/>
            <person name="Castanera R."/>
            <person name="Alfaro M."/>
            <person name="Ramirez L."/>
            <person name="Pisabarro A.G."/>
            <person name="Kuo A."/>
            <person name="Tritt A."/>
            <person name="Lipzen A."/>
            <person name="He G."/>
            <person name="Yan M."/>
            <person name="Ng V."/>
            <person name="Cullen D."/>
            <person name="Martin F."/>
            <person name="Rosso M.-N."/>
            <person name="Henrissat B."/>
            <person name="Hibbett D."/>
            <person name="Martinez A.T."/>
            <person name="Grigoriev I.V."/>
        </authorList>
    </citation>
    <scope>NUCLEOTIDE SEQUENCE</scope>
    <source>
        <strain evidence="2">AH 44721</strain>
    </source>
</reference>
<keyword evidence="1" id="KW-0812">Transmembrane</keyword>
<dbReference type="AlphaFoldDB" id="A0A9P5NI00"/>
<evidence type="ECO:0000313" key="3">
    <source>
        <dbReference type="Proteomes" id="UP000724874"/>
    </source>
</evidence>
<comment type="caution">
    <text evidence="2">The sequence shown here is derived from an EMBL/GenBank/DDBJ whole genome shotgun (WGS) entry which is preliminary data.</text>
</comment>
<feature type="transmembrane region" description="Helical" evidence="1">
    <location>
        <begin position="105"/>
        <end position="128"/>
    </location>
</feature>
<feature type="transmembrane region" description="Helical" evidence="1">
    <location>
        <begin position="42"/>
        <end position="61"/>
    </location>
</feature>
<protein>
    <submittedName>
        <fullName evidence="2">Uncharacterized protein</fullName>
    </submittedName>
</protein>
<organism evidence="2 3">
    <name type="scientific">Gymnopilus junonius</name>
    <name type="common">Spectacular rustgill mushroom</name>
    <name type="synonym">Gymnopilus spectabilis subsp. junonius</name>
    <dbReference type="NCBI Taxonomy" id="109634"/>
    <lineage>
        <taxon>Eukaryota</taxon>
        <taxon>Fungi</taxon>
        <taxon>Dikarya</taxon>
        <taxon>Basidiomycota</taxon>
        <taxon>Agaricomycotina</taxon>
        <taxon>Agaricomycetes</taxon>
        <taxon>Agaricomycetidae</taxon>
        <taxon>Agaricales</taxon>
        <taxon>Agaricineae</taxon>
        <taxon>Hymenogastraceae</taxon>
        <taxon>Gymnopilus</taxon>
    </lineage>
</organism>